<evidence type="ECO:0000313" key="2">
    <source>
        <dbReference type="EMBL" id="KAK4383607.1"/>
    </source>
</evidence>
<keyword evidence="3" id="KW-1185">Reference proteome</keyword>
<sequence length="370" mass="42470">MIRAFQSKVGTLTSDRKEIQDIILKHFNLIDRSINPDLSVMEEILDTITPRVTRNMNEVLMQPFSPEKVKHALDQMCHYKSPGLDDNVLVAYELNHYLAHKRWGSVDHVALKLNISKAYDRVEWIFLERVLLRLGFHCVFVKLILICVSSVSYSIMLEGEPFGFIRPERGLHQVDPLSPYLFLFCVEAFSCMVQKEEHEGSIQGVAVCRRAPRLSHLLFADDTLLFYQATLEAIDCIKGILTKFERASDLKINLQKSAMVFSKNTDHNLKEALARRLGVELLDKHEKYMGLPTVSGCSKRELFVSLKNRVWSKLQIWGAMRLSEAGWMVLIKAVAQAIPTYAMGCFLLPDGLLHELDSMLANFFWQHDER</sequence>
<dbReference type="PANTHER" id="PTHR33116">
    <property type="entry name" value="REVERSE TRANSCRIPTASE ZINC-BINDING DOMAIN-CONTAINING PROTEIN-RELATED-RELATED"/>
    <property type="match status" value="1"/>
</dbReference>
<evidence type="ECO:0000313" key="3">
    <source>
        <dbReference type="Proteomes" id="UP001289374"/>
    </source>
</evidence>
<dbReference type="InterPro" id="IPR000477">
    <property type="entry name" value="RT_dom"/>
</dbReference>
<reference evidence="2" key="1">
    <citation type="submission" date="2020-06" db="EMBL/GenBank/DDBJ databases">
        <authorList>
            <person name="Li T."/>
            <person name="Hu X."/>
            <person name="Zhang T."/>
            <person name="Song X."/>
            <person name="Zhang H."/>
            <person name="Dai N."/>
            <person name="Sheng W."/>
            <person name="Hou X."/>
            <person name="Wei L."/>
        </authorList>
    </citation>
    <scope>NUCLEOTIDE SEQUENCE</scope>
    <source>
        <strain evidence="2">K16</strain>
        <tissue evidence="2">Leaf</tissue>
    </source>
</reference>
<gene>
    <name evidence="2" type="ORF">Sango_2760000</name>
</gene>
<protein>
    <recommendedName>
        <fullName evidence="1">Reverse transcriptase domain-containing protein</fullName>
    </recommendedName>
</protein>
<proteinExistence type="predicted"/>
<evidence type="ECO:0000259" key="1">
    <source>
        <dbReference type="Pfam" id="PF00078"/>
    </source>
</evidence>
<reference evidence="2" key="2">
    <citation type="journal article" date="2024" name="Plant">
        <title>Genomic evolution and insights into agronomic trait innovations of Sesamum species.</title>
        <authorList>
            <person name="Miao H."/>
            <person name="Wang L."/>
            <person name="Qu L."/>
            <person name="Liu H."/>
            <person name="Sun Y."/>
            <person name="Le M."/>
            <person name="Wang Q."/>
            <person name="Wei S."/>
            <person name="Zheng Y."/>
            <person name="Lin W."/>
            <person name="Duan Y."/>
            <person name="Cao H."/>
            <person name="Xiong S."/>
            <person name="Wang X."/>
            <person name="Wei L."/>
            <person name="Li C."/>
            <person name="Ma Q."/>
            <person name="Ju M."/>
            <person name="Zhao R."/>
            <person name="Li G."/>
            <person name="Mu C."/>
            <person name="Tian Q."/>
            <person name="Mei H."/>
            <person name="Zhang T."/>
            <person name="Gao T."/>
            <person name="Zhang H."/>
        </authorList>
    </citation>
    <scope>NUCLEOTIDE SEQUENCE</scope>
    <source>
        <strain evidence="2">K16</strain>
    </source>
</reference>
<dbReference type="PANTHER" id="PTHR33116:SF86">
    <property type="entry name" value="REVERSE TRANSCRIPTASE DOMAIN-CONTAINING PROTEIN"/>
    <property type="match status" value="1"/>
</dbReference>
<feature type="domain" description="Reverse transcriptase" evidence="1">
    <location>
        <begin position="67"/>
        <end position="265"/>
    </location>
</feature>
<name>A0AAE1T8I1_9LAMI</name>
<accession>A0AAE1T8I1</accession>
<dbReference type="AlphaFoldDB" id="A0AAE1T8I1"/>
<dbReference type="SUPFAM" id="SSF56672">
    <property type="entry name" value="DNA/RNA polymerases"/>
    <property type="match status" value="1"/>
</dbReference>
<dbReference type="InterPro" id="IPR043502">
    <property type="entry name" value="DNA/RNA_pol_sf"/>
</dbReference>
<organism evidence="2 3">
    <name type="scientific">Sesamum angolense</name>
    <dbReference type="NCBI Taxonomy" id="2727404"/>
    <lineage>
        <taxon>Eukaryota</taxon>
        <taxon>Viridiplantae</taxon>
        <taxon>Streptophyta</taxon>
        <taxon>Embryophyta</taxon>
        <taxon>Tracheophyta</taxon>
        <taxon>Spermatophyta</taxon>
        <taxon>Magnoliopsida</taxon>
        <taxon>eudicotyledons</taxon>
        <taxon>Gunneridae</taxon>
        <taxon>Pentapetalae</taxon>
        <taxon>asterids</taxon>
        <taxon>lamiids</taxon>
        <taxon>Lamiales</taxon>
        <taxon>Pedaliaceae</taxon>
        <taxon>Sesamum</taxon>
    </lineage>
</organism>
<comment type="caution">
    <text evidence="2">The sequence shown here is derived from an EMBL/GenBank/DDBJ whole genome shotgun (WGS) entry which is preliminary data.</text>
</comment>
<dbReference type="EMBL" id="JACGWL010000543">
    <property type="protein sequence ID" value="KAK4383607.1"/>
    <property type="molecule type" value="Genomic_DNA"/>
</dbReference>
<dbReference type="Proteomes" id="UP001289374">
    <property type="component" value="Unassembled WGS sequence"/>
</dbReference>
<dbReference type="Pfam" id="PF00078">
    <property type="entry name" value="RVT_1"/>
    <property type="match status" value="1"/>
</dbReference>